<accession>A0A133VR47</accession>
<evidence type="ECO:0000313" key="1">
    <source>
        <dbReference type="EMBL" id="KXB08918.1"/>
    </source>
</evidence>
<dbReference type="AlphaFoldDB" id="A0A133VR47"/>
<reference evidence="1 2" key="1">
    <citation type="journal article" date="2016" name="Sci. Rep.">
        <title>Metabolic traits of an uncultured archaeal lineage -MSBL1- from brine pools of the Red Sea.</title>
        <authorList>
            <person name="Mwirichia R."/>
            <person name="Alam I."/>
            <person name="Rashid M."/>
            <person name="Vinu M."/>
            <person name="Ba-Alawi W."/>
            <person name="Anthony Kamau A."/>
            <person name="Kamanda Ngugi D."/>
            <person name="Goker M."/>
            <person name="Klenk H.P."/>
            <person name="Bajic V."/>
            <person name="Stingl U."/>
        </authorList>
    </citation>
    <scope>NUCLEOTIDE SEQUENCE [LARGE SCALE GENOMIC DNA]</scope>
    <source>
        <strain evidence="1">SCGC-AAA385M02</strain>
    </source>
</reference>
<gene>
    <name evidence="1" type="ORF">AKJ59_00175</name>
</gene>
<sequence length="113" mass="13006">MSMNIKIKAVAKAKIISTGEEFDDIHYLSVYQTPTKVTERIMRAENRLLEYEEYVTSISVDEVEPVFAEDDIFQEKGAVGYRVVNNGKDHLTELHTKIAHYSNKGYEIIFEAM</sequence>
<dbReference type="EMBL" id="LHYL01000002">
    <property type="protein sequence ID" value="KXB08918.1"/>
    <property type="molecule type" value="Genomic_DNA"/>
</dbReference>
<keyword evidence="2" id="KW-1185">Reference proteome</keyword>
<dbReference type="Proteomes" id="UP000070248">
    <property type="component" value="Unassembled WGS sequence"/>
</dbReference>
<organism evidence="1 2">
    <name type="scientific">candidate division MSBL1 archaeon SCGC-AAA385M02</name>
    <dbReference type="NCBI Taxonomy" id="1698287"/>
    <lineage>
        <taxon>Archaea</taxon>
        <taxon>Methanobacteriati</taxon>
        <taxon>Methanobacteriota</taxon>
        <taxon>candidate division MSBL1</taxon>
    </lineage>
</organism>
<comment type="caution">
    <text evidence="1">The sequence shown here is derived from an EMBL/GenBank/DDBJ whole genome shotgun (WGS) entry which is preliminary data.</text>
</comment>
<proteinExistence type="predicted"/>
<evidence type="ECO:0000313" key="2">
    <source>
        <dbReference type="Proteomes" id="UP000070248"/>
    </source>
</evidence>
<name>A0A133VR47_9EURY</name>
<protein>
    <submittedName>
        <fullName evidence="1">Uncharacterized protein</fullName>
    </submittedName>
</protein>